<dbReference type="Gene3D" id="3.40.50.300">
    <property type="entry name" value="P-loop containing nucleotide triphosphate hydrolases"/>
    <property type="match status" value="1"/>
</dbReference>
<evidence type="ECO:0000256" key="9">
    <source>
        <dbReference type="ARBA" id="ARBA00023136"/>
    </source>
</evidence>
<evidence type="ECO:0000256" key="12">
    <source>
        <dbReference type="SAM" id="Phobius"/>
    </source>
</evidence>
<feature type="transmembrane region" description="Helical" evidence="12">
    <location>
        <begin position="197"/>
        <end position="217"/>
    </location>
</feature>
<dbReference type="InterPro" id="IPR017871">
    <property type="entry name" value="ABC_transporter-like_CS"/>
</dbReference>
<feature type="compositionally biased region" description="Basic and acidic residues" evidence="11">
    <location>
        <begin position="1"/>
        <end position="23"/>
    </location>
</feature>
<organism evidence="15 16">
    <name type="scientific">Bifidobacterium lemurum</name>
    <dbReference type="NCBI Taxonomy" id="1603886"/>
    <lineage>
        <taxon>Bacteria</taxon>
        <taxon>Bacillati</taxon>
        <taxon>Actinomycetota</taxon>
        <taxon>Actinomycetes</taxon>
        <taxon>Bifidobacteriales</taxon>
        <taxon>Bifidobacteriaceae</taxon>
        <taxon>Bifidobacterium</taxon>
    </lineage>
</organism>
<dbReference type="FunFam" id="3.40.50.300:FF:000221">
    <property type="entry name" value="Multidrug ABC transporter ATP-binding protein"/>
    <property type="match status" value="1"/>
</dbReference>
<keyword evidence="16" id="KW-1185">Reference proteome</keyword>
<protein>
    <submittedName>
        <fullName evidence="15">ABC transporter</fullName>
    </submittedName>
</protein>
<dbReference type="PANTHER" id="PTHR43394:SF1">
    <property type="entry name" value="ATP-BINDING CASSETTE SUB-FAMILY B MEMBER 10, MITOCHONDRIAL"/>
    <property type="match status" value="1"/>
</dbReference>
<keyword evidence="3" id="KW-1003">Cell membrane</keyword>
<dbReference type="AlphaFoldDB" id="A0A261FUB0"/>
<name>A0A261FUB0_9BIFI</name>
<evidence type="ECO:0000256" key="2">
    <source>
        <dbReference type="ARBA" id="ARBA00022448"/>
    </source>
</evidence>
<dbReference type="STRING" id="1603886.GCA_001895165_01397"/>
<dbReference type="GO" id="GO:0015421">
    <property type="term" value="F:ABC-type oligopeptide transporter activity"/>
    <property type="evidence" value="ECO:0007669"/>
    <property type="project" value="TreeGrafter"/>
</dbReference>
<evidence type="ECO:0000256" key="4">
    <source>
        <dbReference type="ARBA" id="ARBA00022519"/>
    </source>
</evidence>
<feature type="domain" description="ABC transmembrane type-1" evidence="14">
    <location>
        <begin position="56"/>
        <end position="342"/>
    </location>
</feature>
<dbReference type="Proteomes" id="UP000216352">
    <property type="component" value="Unassembled WGS sequence"/>
</dbReference>
<evidence type="ECO:0000256" key="8">
    <source>
        <dbReference type="ARBA" id="ARBA00022989"/>
    </source>
</evidence>
<gene>
    <name evidence="15" type="ORF">BLEM_0691</name>
</gene>
<dbReference type="InterPro" id="IPR039421">
    <property type="entry name" value="Type_1_exporter"/>
</dbReference>
<dbReference type="PANTHER" id="PTHR43394">
    <property type="entry name" value="ATP-DEPENDENT PERMEASE MDL1, MITOCHONDRIAL"/>
    <property type="match status" value="1"/>
</dbReference>
<dbReference type="Gene3D" id="1.20.1560.10">
    <property type="entry name" value="ABC transporter type 1, transmembrane domain"/>
    <property type="match status" value="1"/>
</dbReference>
<feature type="region of interest" description="Disordered" evidence="11">
    <location>
        <begin position="1"/>
        <end position="37"/>
    </location>
</feature>
<accession>A0A261FUB0</accession>
<evidence type="ECO:0000256" key="11">
    <source>
        <dbReference type="SAM" id="MobiDB-lite"/>
    </source>
</evidence>
<comment type="subcellular location">
    <subcellularLocation>
        <location evidence="1">Cell inner membrane</location>
        <topology evidence="1">Multi-pass membrane protein</topology>
    </subcellularLocation>
</comment>
<dbReference type="SMART" id="SM00382">
    <property type="entry name" value="AAA"/>
    <property type="match status" value="1"/>
</dbReference>
<dbReference type="PROSITE" id="PS50893">
    <property type="entry name" value="ABC_TRANSPORTER_2"/>
    <property type="match status" value="1"/>
</dbReference>
<evidence type="ECO:0000256" key="7">
    <source>
        <dbReference type="ARBA" id="ARBA00022840"/>
    </source>
</evidence>
<dbReference type="PROSITE" id="PS00211">
    <property type="entry name" value="ABC_TRANSPORTER_1"/>
    <property type="match status" value="1"/>
</dbReference>
<dbReference type="SUPFAM" id="SSF52540">
    <property type="entry name" value="P-loop containing nucleoside triphosphate hydrolases"/>
    <property type="match status" value="1"/>
</dbReference>
<dbReference type="GO" id="GO:0005886">
    <property type="term" value="C:plasma membrane"/>
    <property type="evidence" value="ECO:0007669"/>
    <property type="project" value="UniProtKB-SubCell"/>
</dbReference>
<evidence type="ECO:0000256" key="6">
    <source>
        <dbReference type="ARBA" id="ARBA00022741"/>
    </source>
</evidence>
<feature type="transmembrane region" description="Helical" evidence="12">
    <location>
        <begin position="173"/>
        <end position="191"/>
    </location>
</feature>
<evidence type="ECO:0000256" key="1">
    <source>
        <dbReference type="ARBA" id="ARBA00004429"/>
    </source>
</evidence>
<feature type="transmembrane region" description="Helical" evidence="12">
    <location>
        <begin position="92"/>
        <end position="112"/>
    </location>
</feature>
<keyword evidence="4" id="KW-0997">Cell inner membrane</keyword>
<keyword evidence="7" id="KW-0067">ATP-binding</keyword>
<dbReference type="InterPro" id="IPR027417">
    <property type="entry name" value="P-loop_NTPase"/>
</dbReference>
<dbReference type="InterPro" id="IPR003593">
    <property type="entry name" value="AAA+_ATPase"/>
</dbReference>
<keyword evidence="6" id="KW-0547">Nucleotide-binding</keyword>
<dbReference type="PROSITE" id="PS50929">
    <property type="entry name" value="ABC_TM1F"/>
    <property type="match status" value="1"/>
</dbReference>
<feature type="transmembrane region" description="Helical" evidence="12">
    <location>
        <begin position="56"/>
        <end position="80"/>
    </location>
</feature>
<dbReference type="Pfam" id="PF00664">
    <property type="entry name" value="ABC_membrane"/>
    <property type="match status" value="1"/>
</dbReference>
<evidence type="ECO:0000259" key="14">
    <source>
        <dbReference type="PROSITE" id="PS50929"/>
    </source>
</evidence>
<keyword evidence="2" id="KW-0813">Transport</keyword>
<comment type="caution">
    <text evidence="15">The sequence shown here is derived from an EMBL/GenBank/DDBJ whole genome shotgun (WGS) entry which is preliminary data.</text>
</comment>
<keyword evidence="8 12" id="KW-1133">Transmembrane helix</keyword>
<feature type="compositionally biased region" description="Low complexity" evidence="11">
    <location>
        <begin position="25"/>
        <end position="35"/>
    </location>
</feature>
<evidence type="ECO:0000313" key="16">
    <source>
        <dbReference type="Proteomes" id="UP000216352"/>
    </source>
</evidence>
<dbReference type="Pfam" id="PF00005">
    <property type="entry name" value="ABC_tran"/>
    <property type="match status" value="1"/>
</dbReference>
<feature type="transmembrane region" description="Helical" evidence="12">
    <location>
        <begin position="324"/>
        <end position="344"/>
    </location>
</feature>
<feature type="domain" description="ABC transporter" evidence="13">
    <location>
        <begin position="377"/>
        <end position="613"/>
    </location>
</feature>
<dbReference type="EMBL" id="MWWX01000004">
    <property type="protein sequence ID" value="OZG62774.1"/>
    <property type="molecule type" value="Genomic_DNA"/>
</dbReference>
<evidence type="ECO:0000256" key="10">
    <source>
        <dbReference type="ARBA" id="ARBA00023455"/>
    </source>
</evidence>
<dbReference type="GO" id="GO:0005524">
    <property type="term" value="F:ATP binding"/>
    <property type="evidence" value="ECO:0007669"/>
    <property type="project" value="UniProtKB-KW"/>
</dbReference>
<reference evidence="15 16" key="1">
    <citation type="journal article" date="2017" name="BMC Genomics">
        <title>Comparative genomic and phylogenomic analyses of the Bifidobacteriaceae family.</title>
        <authorList>
            <person name="Lugli G.A."/>
            <person name="Milani C."/>
            <person name="Turroni F."/>
            <person name="Duranti S."/>
            <person name="Mancabelli L."/>
            <person name="Mangifesta M."/>
            <person name="Ferrario C."/>
            <person name="Modesto M."/>
            <person name="Mattarelli P."/>
            <person name="Jiri K."/>
            <person name="van Sinderen D."/>
            <person name="Ventura M."/>
        </authorList>
    </citation>
    <scope>NUCLEOTIDE SEQUENCE [LARGE SCALE GENOMIC DNA]</scope>
    <source>
        <strain evidence="15 16">DSM 28807</strain>
    </source>
</reference>
<sequence length="629" mass="69478">MYERHDNGRKERGMTSTTVDRDGNTTSQAQQQTPPAKVPVVRTLLKSLREYKKASLLTPVFVAVEGILEIVIPTVMAELIDEGITGGSMPVVWKFGLILLCLAMVSLACGFLSGKYAAIASAGFAKNLRHDLFEKVQGFSFTNIDRFSTGSIVTRLTTDVTNLQNAYQMIVRLGVRAPIMVVIAWLFSFRISPSISLVFLACIPILGIGLMGLAALVHPVFERVFHTYDELNNTVDENLQGVRVVKSFNREDHEVSKFSRVSERIFVDFVKAEKIMSFNMPLLQFCMYASLILIAWIGAQQIVGSGNNAALGLTTGDLTALVTYAMQIMMSMMMLSMIFVMVIISRASSERICQVLVEQSTVTDPDQPVTKVADGSIAFENVSFRYSDNAEKPVLDHIDLKIESGQTIGIVGGTGSAKSSLVQLIPRLYDVTEGSLKVGGRDTREYDLESLRDEVAMVLQKNVLFSGTIAENLRWGNPNATDEELRHACQLAQADGFIQEFPDKYDTYIEQGGTNVSGGQRQRLCIARALLKKPKILILDDSTSAVDTKTDQLIRGAFHHEIPDTTKIIIAQRVASVQESDMIIVMDNGRVLDKGTHEELLESCDEYRSIYESQTKNQAQPDELEGGQA</sequence>
<dbReference type="InterPro" id="IPR011527">
    <property type="entry name" value="ABC1_TM_dom"/>
</dbReference>
<keyword evidence="9 12" id="KW-0472">Membrane</keyword>
<proteinExistence type="inferred from homology"/>
<evidence type="ECO:0000256" key="5">
    <source>
        <dbReference type="ARBA" id="ARBA00022692"/>
    </source>
</evidence>
<evidence type="ECO:0000313" key="15">
    <source>
        <dbReference type="EMBL" id="OZG62774.1"/>
    </source>
</evidence>
<comment type="similarity">
    <text evidence="10">Belongs to the ABC transporter superfamily. Siderophore-Fe(3+) uptake transporter (SIUT) (TC 3.A.1.21) family.</text>
</comment>
<dbReference type="CDD" id="cd18548">
    <property type="entry name" value="ABC_6TM_Tm287_like"/>
    <property type="match status" value="1"/>
</dbReference>
<feature type="transmembrane region" description="Helical" evidence="12">
    <location>
        <begin position="282"/>
        <end position="304"/>
    </location>
</feature>
<evidence type="ECO:0000256" key="3">
    <source>
        <dbReference type="ARBA" id="ARBA00022475"/>
    </source>
</evidence>
<dbReference type="SUPFAM" id="SSF90123">
    <property type="entry name" value="ABC transporter transmembrane region"/>
    <property type="match status" value="1"/>
</dbReference>
<dbReference type="InterPro" id="IPR003439">
    <property type="entry name" value="ABC_transporter-like_ATP-bd"/>
</dbReference>
<evidence type="ECO:0000259" key="13">
    <source>
        <dbReference type="PROSITE" id="PS50893"/>
    </source>
</evidence>
<keyword evidence="5 12" id="KW-0812">Transmembrane</keyword>
<dbReference type="InterPro" id="IPR036640">
    <property type="entry name" value="ABC1_TM_sf"/>
</dbReference>
<dbReference type="GO" id="GO:0016887">
    <property type="term" value="F:ATP hydrolysis activity"/>
    <property type="evidence" value="ECO:0007669"/>
    <property type="project" value="InterPro"/>
</dbReference>